<sequence length="1312" mass="148509">MKHFCLFFAGLLLAKFAIGQEYSFKHYKAENGLSYNTVFCSLQDSKGFMWFGTLDGLNRFDGKNFKIFRNIYNNSKTIGNNFISALYEDKAGNMWVGTHNGLYCYKSLTEEFTLVTPTYGKWIGSITSDSKGNLWFISGGYLCRYKMSANRLTMIMPPAIQMATLISNKEGEIWFATSLGLLASYNEERNILLTYDVFKNSPKVANKQITKICDDGNGHIIIGTRYQGVKIFDKKTFTYRDVVTDKGEPLNVYTNDILKIADNEFWFGTNSGILIYNIKTGAINNITKANNDVFSLSDNVVNTFCKDNQGGIWIGTNFGGVDYYNKANAIFERFTYADKEYPNGNVVGQISTREGGGLWVGTEDEGLYKLDTKSRIFTRYPIPYKSISAILQVGNELWIGRIEKGLDVIDVRTKTILRSYKRGTGKHDLNSNLITFLYKTRNGKIYAGTSGGLYLYDFTIKQFNRVTALPDFYTSCILEDHNGNLWIGCYISGVYYFDTHTNQGKAMPIDFSNTGRNNNTVTSILEDSYNNIWLSSESGGIGKFNPRTGKAEKFTMENGFPSNNTFKILEDKQKTLWISTSKGIIQFNPLNKKTLVFTKSNGLVSDQFNYNSGYKDNTGNLYFGGTQGMVSFNPSKISYNNISPPLYITGIQINNKDVTISVNTPLTKSIIYTDKVKLNYNQSNLSIDFASLSYPLSHMIAYQYKLEGVDKKWNRLESNRRVYFTNLAPGSYTFRIKAALQHDTPNQTEKTLEIIISPPFWKSTWAIAFYICVTVGLAYYILKNYLRKIEAANKRRFELLEIEKDKKIYESKIEFFTNIAHEIRTPLTLITAPLENIQNSDDLNEIHYNAKLMDKSTVRLLKLTNQLLDFRKSEQEGFRLNFVKVDIAQLLNDIFSRFKLTALQSQLKYTISIQKQPLMIYADAEAVDKIISNIISNAIKYSATVVHVSLANNDDYGITLEVENDGYVIPAKYKDKIFEPFYRIPDTDKKAGNGIGLALARSLTELHHGKLVLHPGNSKNTFSLTLPVHQENEFDLVESPHEPNVFDALPEGTKTRPTILVVEDNKDLMSFLVHDLASEYEVLNASNGEEAISVLQQHTVQLIVSDVMMPIMDGIALCKYLKTNIELSHIPLILLTAKSTLQSKIEGLETGADAYMEKPFSTYHLKAQVASLLFNRLQQQQFFAKTPLAGVGTMAHSKADEIFLNNLNSTILAHMADPDLDIAMLADFMNMSRANLFRKIKAVCNLSPGEMINIIRLKKAAELIQQNNNKLYEIADMVGFNSRIVFTRNFNKQFGMSPSEFVKSLKKENKIA</sequence>
<evidence type="ECO:0000256" key="6">
    <source>
        <dbReference type="ARBA" id="ARBA00023163"/>
    </source>
</evidence>
<dbReference type="CDD" id="cd17574">
    <property type="entry name" value="REC_OmpR"/>
    <property type="match status" value="1"/>
</dbReference>
<evidence type="ECO:0000313" key="11">
    <source>
        <dbReference type="EMBL" id="RVU00989.1"/>
    </source>
</evidence>
<dbReference type="SMART" id="SM00388">
    <property type="entry name" value="HisKA"/>
    <property type="match status" value="1"/>
</dbReference>
<dbReference type="Pfam" id="PF07494">
    <property type="entry name" value="Reg_prop"/>
    <property type="match status" value="5"/>
</dbReference>
<dbReference type="InterPro" id="IPR011047">
    <property type="entry name" value="Quinoprotein_ADH-like_sf"/>
</dbReference>
<dbReference type="InterPro" id="IPR011123">
    <property type="entry name" value="Y_Y_Y"/>
</dbReference>
<dbReference type="PROSITE" id="PS50110">
    <property type="entry name" value="RESPONSE_REGULATORY"/>
    <property type="match status" value="1"/>
</dbReference>
<evidence type="ECO:0000259" key="8">
    <source>
        <dbReference type="PROSITE" id="PS01124"/>
    </source>
</evidence>
<dbReference type="PRINTS" id="PR00344">
    <property type="entry name" value="BCTRLSENSOR"/>
</dbReference>
<keyword evidence="3 7" id="KW-0597">Phosphoprotein</keyword>
<accession>A0A3S2ULZ4</accession>
<proteinExistence type="predicted"/>
<comment type="catalytic activity">
    <reaction evidence="1">
        <text>ATP + protein L-histidine = ADP + protein N-phospho-L-histidine.</text>
        <dbReference type="EC" id="2.7.13.3"/>
    </reaction>
</comment>
<dbReference type="Pfam" id="PF00072">
    <property type="entry name" value="Response_reg"/>
    <property type="match status" value="1"/>
</dbReference>
<dbReference type="Pfam" id="PF00512">
    <property type="entry name" value="HisKA"/>
    <property type="match status" value="1"/>
</dbReference>
<keyword evidence="6" id="KW-0804">Transcription</keyword>
<dbReference type="OrthoDB" id="9809670at2"/>
<feature type="modified residue" description="4-aspartylphosphate" evidence="7">
    <location>
        <position position="1106"/>
    </location>
</feature>
<evidence type="ECO:0000256" key="1">
    <source>
        <dbReference type="ARBA" id="ARBA00000085"/>
    </source>
</evidence>
<dbReference type="Gene3D" id="2.60.40.10">
    <property type="entry name" value="Immunoglobulins"/>
    <property type="match status" value="1"/>
</dbReference>
<dbReference type="PROSITE" id="PS50109">
    <property type="entry name" value="HIS_KIN"/>
    <property type="match status" value="1"/>
</dbReference>
<dbReference type="InterPro" id="IPR013783">
    <property type="entry name" value="Ig-like_fold"/>
</dbReference>
<dbReference type="PROSITE" id="PS01124">
    <property type="entry name" value="HTH_ARAC_FAMILY_2"/>
    <property type="match status" value="1"/>
</dbReference>
<dbReference type="GO" id="GO:0003700">
    <property type="term" value="F:DNA-binding transcription factor activity"/>
    <property type="evidence" value="ECO:0007669"/>
    <property type="project" value="InterPro"/>
</dbReference>
<dbReference type="SUPFAM" id="SSF52172">
    <property type="entry name" value="CheY-like"/>
    <property type="match status" value="1"/>
</dbReference>
<dbReference type="InterPro" id="IPR036097">
    <property type="entry name" value="HisK_dim/P_sf"/>
</dbReference>
<dbReference type="Gene3D" id="1.10.10.60">
    <property type="entry name" value="Homeodomain-like"/>
    <property type="match status" value="1"/>
</dbReference>
<dbReference type="PANTHER" id="PTHR43547:SF2">
    <property type="entry name" value="HYBRID SIGNAL TRANSDUCTION HISTIDINE KINASE C"/>
    <property type="match status" value="1"/>
</dbReference>
<dbReference type="PROSITE" id="PS00041">
    <property type="entry name" value="HTH_ARAC_FAMILY_1"/>
    <property type="match status" value="1"/>
</dbReference>
<dbReference type="SMART" id="SM00448">
    <property type="entry name" value="REC"/>
    <property type="match status" value="1"/>
</dbReference>
<dbReference type="InterPro" id="IPR004358">
    <property type="entry name" value="Sig_transdc_His_kin-like_C"/>
</dbReference>
<dbReference type="Pfam" id="PF07495">
    <property type="entry name" value="Y_Y_Y"/>
    <property type="match status" value="1"/>
</dbReference>
<feature type="domain" description="Histidine kinase" evidence="9">
    <location>
        <begin position="818"/>
        <end position="1030"/>
    </location>
</feature>
<dbReference type="InterPro" id="IPR036890">
    <property type="entry name" value="HATPase_C_sf"/>
</dbReference>
<dbReference type="SUPFAM" id="SSF63829">
    <property type="entry name" value="Calcium-dependent phosphotriesterase"/>
    <property type="match status" value="2"/>
</dbReference>
<dbReference type="InterPro" id="IPR011110">
    <property type="entry name" value="Reg_prop"/>
</dbReference>
<dbReference type="InterPro" id="IPR005467">
    <property type="entry name" value="His_kinase_dom"/>
</dbReference>
<evidence type="ECO:0000256" key="4">
    <source>
        <dbReference type="ARBA" id="ARBA00023015"/>
    </source>
</evidence>
<dbReference type="Gene3D" id="1.10.287.130">
    <property type="match status" value="1"/>
</dbReference>
<keyword evidence="4" id="KW-0805">Transcription regulation</keyword>
<dbReference type="SMART" id="SM00342">
    <property type="entry name" value="HTH_ARAC"/>
    <property type="match status" value="1"/>
</dbReference>
<evidence type="ECO:0000256" key="3">
    <source>
        <dbReference type="ARBA" id="ARBA00022553"/>
    </source>
</evidence>
<dbReference type="Pfam" id="PF12833">
    <property type="entry name" value="HTH_18"/>
    <property type="match status" value="1"/>
</dbReference>
<dbReference type="SMART" id="SM00387">
    <property type="entry name" value="HATPase_c"/>
    <property type="match status" value="1"/>
</dbReference>
<dbReference type="Proteomes" id="UP000282759">
    <property type="component" value="Unassembled WGS sequence"/>
</dbReference>
<gene>
    <name evidence="11" type="ORF">EOD41_10190</name>
</gene>
<keyword evidence="12" id="KW-1185">Reference proteome</keyword>
<evidence type="ECO:0000313" key="12">
    <source>
        <dbReference type="Proteomes" id="UP000282759"/>
    </source>
</evidence>
<keyword evidence="11" id="KW-0418">Kinase</keyword>
<name>A0A3S2ULZ4_9SPHI</name>
<dbReference type="EMBL" id="SACK01000003">
    <property type="protein sequence ID" value="RVU00989.1"/>
    <property type="molecule type" value="Genomic_DNA"/>
</dbReference>
<organism evidence="11 12">
    <name type="scientific">Mucilaginibacter limnophilus</name>
    <dbReference type="NCBI Taxonomy" id="1932778"/>
    <lineage>
        <taxon>Bacteria</taxon>
        <taxon>Pseudomonadati</taxon>
        <taxon>Bacteroidota</taxon>
        <taxon>Sphingobacteriia</taxon>
        <taxon>Sphingobacteriales</taxon>
        <taxon>Sphingobacteriaceae</taxon>
        <taxon>Mucilaginibacter</taxon>
    </lineage>
</organism>
<evidence type="ECO:0000259" key="10">
    <source>
        <dbReference type="PROSITE" id="PS50110"/>
    </source>
</evidence>
<dbReference type="PANTHER" id="PTHR43547">
    <property type="entry name" value="TWO-COMPONENT HISTIDINE KINASE"/>
    <property type="match status" value="1"/>
</dbReference>
<dbReference type="Pfam" id="PF02518">
    <property type="entry name" value="HATPase_c"/>
    <property type="match status" value="1"/>
</dbReference>
<dbReference type="RefSeq" id="WP_127704703.1">
    <property type="nucleotide sequence ID" value="NZ_SACK01000003.1"/>
</dbReference>
<evidence type="ECO:0000256" key="7">
    <source>
        <dbReference type="PROSITE-ProRule" id="PRU00169"/>
    </source>
</evidence>
<protein>
    <recommendedName>
        <fullName evidence="2">histidine kinase</fullName>
        <ecNumber evidence="2">2.7.13.3</ecNumber>
    </recommendedName>
</protein>
<dbReference type="Gene3D" id="3.40.50.2300">
    <property type="match status" value="1"/>
</dbReference>
<dbReference type="InterPro" id="IPR009057">
    <property type="entry name" value="Homeodomain-like_sf"/>
</dbReference>
<evidence type="ECO:0000256" key="5">
    <source>
        <dbReference type="ARBA" id="ARBA00023125"/>
    </source>
</evidence>
<dbReference type="SUPFAM" id="SSF47384">
    <property type="entry name" value="Homodimeric domain of signal transducing histidine kinase"/>
    <property type="match status" value="1"/>
</dbReference>
<evidence type="ECO:0000256" key="2">
    <source>
        <dbReference type="ARBA" id="ARBA00012438"/>
    </source>
</evidence>
<dbReference type="InterPro" id="IPR003594">
    <property type="entry name" value="HATPase_dom"/>
</dbReference>
<feature type="domain" description="HTH araC/xylS-type" evidence="8">
    <location>
        <begin position="1205"/>
        <end position="1304"/>
    </location>
</feature>
<reference evidence="11 12" key="1">
    <citation type="submission" date="2019-01" db="EMBL/GenBank/DDBJ databases">
        <authorList>
            <person name="Chen W.-M."/>
        </authorList>
    </citation>
    <scope>NUCLEOTIDE SEQUENCE [LARGE SCALE GENOMIC DNA]</scope>
    <source>
        <strain evidence="11 12">YBJ-36</strain>
    </source>
</reference>
<dbReference type="InterPro" id="IPR018062">
    <property type="entry name" value="HTH_AraC-typ_CS"/>
</dbReference>
<dbReference type="InterPro" id="IPR011006">
    <property type="entry name" value="CheY-like_superfamily"/>
</dbReference>
<feature type="domain" description="Response regulatory" evidence="10">
    <location>
        <begin position="1058"/>
        <end position="1173"/>
    </location>
</feature>
<dbReference type="FunFam" id="1.10.287.130:FF:000045">
    <property type="entry name" value="Two-component system sensor histidine kinase/response regulator"/>
    <property type="match status" value="1"/>
</dbReference>
<dbReference type="SUPFAM" id="SSF46689">
    <property type="entry name" value="Homeodomain-like"/>
    <property type="match status" value="1"/>
</dbReference>
<keyword evidence="5" id="KW-0238">DNA-binding</keyword>
<comment type="caution">
    <text evidence="11">The sequence shown here is derived from an EMBL/GenBank/DDBJ whole genome shotgun (WGS) entry which is preliminary data.</text>
</comment>
<dbReference type="GO" id="GO:0000155">
    <property type="term" value="F:phosphorelay sensor kinase activity"/>
    <property type="evidence" value="ECO:0007669"/>
    <property type="project" value="InterPro"/>
</dbReference>
<dbReference type="CDD" id="cd00082">
    <property type="entry name" value="HisKA"/>
    <property type="match status" value="1"/>
</dbReference>
<dbReference type="GO" id="GO:0043565">
    <property type="term" value="F:sequence-specific DNA binding"/>
    <property type="evidence" value="ECO:0007669"/>
    <property type="project" value="InterPro"/>
</dbReference>
<dbReference type="InterPro" id="IPR018060">
    <property type="entry name" value="HTH_AraC"/>
</dbReference>
<dbReference type="InterPro" id="IPR001789">
    <property type="entry name" value="Sig_transdc_resp-reg_receiver"/>
</dbReference>
<keyword evidence="11" id="KW-0808">Transferase</keyword>
<evidence type="ECO:0000259" key="9">
    <source>
        <dbReference type="PROSITE" id="PS50109"/>
    </source>
</evidence>
<dbReference type="Gene3D" id="3.30.565.10">
    <property type="entry name" value="Histidine kinase-like ATPase, C-terminal domain"/>
    <property type="match status" value="1"/>
</dbReference>
<dbReference type="FunFam" id="2.60.40.10:FF:000791">
    <property type="entry name" value="Two-component system sensor histidine kinase/response regulator"/>
    <property type="match status" value="1"/>
</dbReference>
<dbReference type="SUPFAM" id="SSF50998">
    <property type="entry name" value="Quinoprotein alcohol dehydrogenase-like"/>
    <property type="match status" value="1"/>
</dbReference>
<dbReference type="InterPro" id="IPR003661">
    <property type="entry name" value="HisK_dim/P_dom"/>
</dbReference>
<dbReference type="EC" id="2.7.13.3" evidence="2"/>
<dbReference type="CDD" id="cd00075">
    <property type="entry name" value="HATPase"/>
    <property type="match status" value="1"/>
</dbReference>
<dbReference type="SUPFAM" id="SSF55874">
    <property type="entry name" value="ATPase domain of HSP90 chaperone/DNA topoisomerase II/histidine kinase"/>
    <property type="match status" value="1"/>
</dbReference>
<dbReference type="InterPro" id="IPR015943">
    <property type="entry name" value="WD40/YVTN_repeat-like_dom_sf"/>
</dbReference>
<dbReference type="Gene3D" id="2.130.10.10">
    <property type="entry name" value="YVTN repeat-like/Quinoprotein amine dehydrogenase"/>
    <property type="match status" value="2"/>
</dbReference>